<dbReference type="PANTHER" id="PTHR38439:SF2">
    <property type="entry name" value="OUTER MEMBRANE PROTEIN H.8"/>
    <property type="match status" value="1"/>
</dbReference>
<evidence type="ECO:0000256" key="5">
    <source>
        <dbReference type="ARBA" id="ARBA00022982"/>
    </source>
</evidence>
<sequence length="149" mass="15894">MFRKSLIAVALSLVSGVASAATCSIDINSNDAMQFDTKSIEVSKECTEFTVNLHHVGKMPKNVMGHNWVLVKTPDLQGVSSDGLKAGLASDYLKADDSRIIAHTKLIGGGETDSITFPISALNGTDAYTFFCSFPGHQALMKGTLKLVD</sequence>
<feature type="signal peptide" evidence="8">
    <location>
        <begin position="1"/>
        <end position="20"/>
    </location>
</feature>
<keyword evidence="5 8" id="KW-0249">Electron transport</keyword>
<reference evidence="11" key="1">
    <citation type="submission" date="2018-05" db="EMBL/GenBank/DDBJ databases">
        <authorList>
            <person name="Li Y."/>
        </authorList>
    </citation>
    <scope>NUCLEOTIDE SEQUENCE [LARGE SCALE GENOMIC DNA]</scope>
    <source>
        <strain evidence="11">3d-2-2</strain>
    </source>
</reference>
<keyword evidence="11" id="KW-1185">Reference proteome</keyword>
<dbReference type="InterPro" id="IPR008972">
    <property type="entry name" value="Cupredoxin"/>
</dbReference>
<dbReference type="Gene3D" id="2.60.40.420">
    <property type="entry name" value="Cupredoxins - blue copper proteins"/>
    <property type="match status" value="1"/>
</dbReference>
<evidence type="ECO:0000256" key="4">
    <source>
        <dbReference type="ARBA" id="ARBA00022764"/>
    </source>
</evidence>
<dbReference type="GO" id="GO:0042597">
    <property type="term" value="C:periplasmic space"/>
    <property type="evidence" value="ECO:0007669"/>
    <property type="project" value="UniProtKB-SubCell"/>
</dbReference>
<keyword evidence="3 8" id="KW-0479">Metal-binding</keyword>
<dbReference type="InterPro" id="IPR014068">
    <property type="entry name" value="Azurin"/>
</dbReference>
<keyword evidence="8" id="KW-0732">Signal</keyword>
<name>A0A2V1K1B8_9BURK</name>
<evidence type="ECO:0000256" key="3">
    <source>
        <dbReference type="ARBA" id="ARBA00022723"/>
    </source>
</evidence>
<comment type="function">
    <text evidence="8">Transfers electrons from cytochrome c551 to cytochrome oxidase.</text>
</comment>
<dbReference type="PANTHER" id="PTHR38439">
    <property type="entry name" value="AURACYANIN-B"/>
    <property type="match status" value="1"/>
</dbReference>
<evidence type="ECO:0000313" key="11">
    <source>
        <dbReference type="Proteomes" id="UP000245212"/>
    </source>
</evidence>
<evidence type="ECO:0000256" key="6">
    <source>
        <dbReference type="ARBA" id="ARBA00023008"/>
    </source>
</evidence>
<dbReference type="GO" id="GO:0005507">
    <property type="term" value="F:copper ion binding"/>
    <property type="evidence" value="ECO:0007669"/>
    <property type="project" value="UniProtKB-UniRule"/>
</dbReference>
<dbReference type="RefSeq" id="WP_109061165.1">
    <property type="nucleotide sequence ID" value="NZ_QETA01000002.1"/>
</dbReference>
<evidence type="ECO:0000313" key="10">
    <source>
        <dbReference type="EMBL" id="PWF23886.1"/>
    </source>
</evidence>
<proteinExistence type="predicted"/>
<dbReference type="FunFam" id="2.60.40.420:FF:000040">
    <property type="entry name" value="Azurin"/>
    <property type="match status" value="1"/>
</dbReference>
<dbReference type="EMBL" id="QETA01000002">
    <property type="protein sequence ID" value="PWF23886.1"/>
    <property type="molecule type" value="Genomic_DNA"/>
</dbReference>
<evidence type="ECO:0000256" key="8">
    <source>
        <dbReference type="RuleBase" id="RU363017"/>
    </source>
</evidence>
<evidence type="ECO:0000256" key="1">
    <source>
        <dbReference type="ARBA" id="ARBA00004418"/>
    </source>
</evidence>
<dbReference type="CDD" id="cd13922">
    <property type="entry name" value="Azurin"/>
    <property type="match status" value="1"/>
</dbReference>
<feature type="domain" description="Blue (type 1) copper" evidence="9">
    <location>
        <begin position="22"/>
        <end position="147"/>
    </location>
</feature>
<keyword evidence="6 8" id="KW-0186">Copper</keyword>
<keyword evidence="2 8" id="KW-0813">Transport</keyword>
<organism evidence="10 11">
    <name type="scientific">Corticimicrobacter populi</name>
    <dbReference type="NCBI Taxonomy" id="2175229"/>
    <lineage>
        <taxon>Bacteria</taxon>
        <taxon>Pseudomonadati</taxon>
        <taxon>Pseudomonadota</taxon>
        <taxon>Betaproteobacteria</taxon>
        <taxon>Burkholderiales</taxon>
        <taxon>Alcaligenaceae</taxon>
        <taxon>Corticimicrobacter</taxon>
    </lineage>
</organism>
<evidence type="ECO:0000256" key="2">
    <source>
        <dbReference type="ARBA" id="ARBA00022448"/>
    </source>
</evidence>
<dbReference type="InterPro" id="IPR028871">
    <property type="entry name" value="BlueCu_1_BS"/>
</dbReference>
<dbReference type="SUPFAM" id="SSF49503">
    <property type="entry name" value="Cupredoxins"/>
    <property type="match status" value="1"/>
</dbReference>
<protein>
    <recommendedName>
        <fullName evidence="8">Azurin</fullName>
    </recommendedName>
</protein>
<dbReference type="InterPro" id="IPR050845">
    <property type="entry name" value="Cu-binding_ET"/>
</dbReference>
<comment type="caution">
    <text evidence="10">The sequence shown here is derived from an EMBL/GenBank/DDBJ whole genome shotgun (WGS) entry which is preliminary data.</text>
</comment>
<keyword evidence="4 8" id="KW-0574">Periplasm</keyword>
<dbReference type="PROSITE" id="PS00196">
    <property type="entry name" value="COPPER_BLUE"/>
    <property type="match status" value="1"/>
</dbReference>
<dbReference type="NCBIfam" id="TIGR02695">
    <property type="entry name" value="azurin"/>
    <property type="match status" value="1"/>
</dbReference>
<keyword evidence="7" id="KW-1015">Disulfide bond</keyword>
<dbReference type="InterPro" id="IPR000923">
    <property type="entry name" value="BlueCu_1"/>
</dbReference>
<dbReference type="Pfam" id="PF00127">
    <property type="entry name" value="Copper-bind"/>
    <property type="match status" value="1"/>
</dbReference>
<dbReference type="Proteomes" id="UP000245212">
    <property type="component" value="Unassembled WGS sequence"/>
</dbReference>
<accession>A0A2V1K1B8</accession>
<evidence type="ECO:0000259" key="9">
    <source>
        <dbReference type="Pfam" id="PF00127"/>
    </source>
</evidence>
<dbReference type="AlphaFoldDB" id="A0A2V1K1B8"/>
<feature type="chain" id="PRO_5015802038" description="Azurin" evidence="8">
    <location>
        <begin position="21"/>
        <end position="149"/>
    </location>
</feature>
<comment type="subcellular location">
    <subcellularLocation>
        <location evidence="1 8">Periplasm</location>
    </subcellularLocation>
</comment>
<evidence type="ECO:0000256" key="7">
    <source>
        <dbReference type="ARBA" id="ARBA00023157"/>
    </source>
</evidence>
<dbReference type="GO" id="GO:0009055">
    <property type="term" value="F:electron transfer activity"/>
    <property type="evidence" value="ECO:0007669"/>
    <property type="project" value="InterPro"/>
</dbReference>
<gene>
    <name evidence="10" type="primary">azu</name>
    <name evidence="10" type="ORF">DD235_06020</name>
</gene>